<dbReference type="Pfam" id="PF04149">
    <property type="entry name" value="DUF397"/>
    <property type="match status" value="1"/>
</dbReference>
<keyword evidence="3" id="KW-1185">Reference proteome</keyword>
<evidence type="ECO:0000259" key="1">
    <source>
        <dbReference type="Pfam" id="PF04149"/>
    </source>
</evidence>
<accession>A0ABV3HQ47</accession>
<comment type="caution">
    <text evidence="2">The sequence shown here is derived from an EMBL/GenBank/DDBJ whole genome shotgun (WGS) entry which is preliminary data.</text>
</comment>
<name>A0ABV3HQ47_9ACTN</name>
<sequence length="52" mass="5645">MTGSRADSQRDDCVEVADRPDAFHVRDSKDKDGPRSTVTTSAWAGFIGFATL</sequence>
<proteinExistence type="predicted"/>
<protein>
    <submittedName>
        <fullName evidence="2">DUF397 domain-containing protein</fullName>
    </submittedName>
</protein>
<dbReference type="EMBL" id="JBFAQK010000007">
    <property type="protein sequence ID" value="MEV4680691.1"/>
    <property type="molecule type" value="Genomic_DNA"/>
</dbReference>
<dbReference type="Proteomes" id="UP001552521">
    <property type="component" value="Unassembled WGS sequence"/>
</dbReference>
<feature type="domain" description="DUF397" evidence="1">
    <location>
        <begin position="4"/>
        <end position="49"/>
    </location>
</feature>
<gene>
    <name evidence="2" type="ORF">AB0K36_07940</name>
</gene>
<evidence type="ECO:0000313" key="2">
    <source>
        <dbReference type="EMBL" id="MEV4680691.1"/>
    </source>
</evidence>
<organism evidence="2 3">
    <name type="scientific">Streptomyces kurssanovii</name>
    <dbReference type="NCBI Taxonomy" id="67312"/>
    <lineage>
        <taxon>Bacteria</taxon>
        <taxon>Bacillati</taxon>
        <taxon>Actinomycetota</taxon>
        <taxon>Actinomycetes</taxon>
        <taxon>Kitasatosporales</taxon>
        <taxon>Streptomycetaceae</taxon>
        <taxon>Streptomyces</taxon>
    </lineage>
</organism>
<evidence type="ECO:0000313" key="3">
    <source>
        <dbReference type="Proteomes" id="UP001552521"/>
    </source>
</evidence>
<reference evidence="2 3" key="1">
    <citation type="submission" date="2024-06" db="EMBL/GenBank/DDBJ databases">
        <title>The Natural Products Discovery Center: Release of the First 8490 Sequenced Strains for Exploring Actinobacteria Biosynthetic Diversity.</title>
        <authorList>
            <person name="Kalkreuter E."/>
            <person name="Kautsar S.A."/>
            <person name="Yang D."/>
            <person name="Bader C.D."/>
            <person name="Teijaro C.N."/>
            <person name="Fluegel L."/>
            <person name="Davis C.M."/>
            <person name="Simpson J.R."/>
            <person name="Lauterbach L."/>
            <person name="Steele A.D."/>
            <person name="Gui C."/>
            <person name="Meng S."/>
            <person name="Li G."/>
            <person name="Viehrig K."/>
            <person name="Ye F."/>
            <person name="Su P."/>
            <person name="Kiefer A.F."/>
            <person name="Nichols A."/>
            <person name="Cepeda A.J."/>
            <person name="Yan W."/>
            <person name="Fan B."/>
            <person name="Jiang Y."/>
            <person name="Adhikari A."/>
            <person name="Zheng C.-J."/>
            <person name="Schuster L."/>
            <person name="Cowan T.M."/>
            <person name="Smanski M.J."/>
            <person name="Chevrette M.G."/>
            <person name="De Carvalho L.P.S."/>
            <person name="Shen B."/>
        </authorList>
    </citation>
    <scope>NUCLEOTIDE SEQUENCE [LARGE SCALE GENOMIC DNA]</scope>
    <source>
        <strain evidence="2 3">NPDC049344</strain>
    </source>
</reference>
<dbReference type="InterPro" id="IPR007278">
    <property type="entry name" value="DUF397"/>
</dbReference>
<dbReference type="RefSeq" id="WP_364589864.1">
    <property type="nucleotide sequence ID" value="NZ_JBFAQK010000007.1"/>
</dbReference>